<dbReference type="InParanoid" id="A0A067N0V7"/>
<dbReference type="AlphaFoldDB" id="A0A067N0V7"/>
<organism evidence="4 5">
    <name type="scientific">Botryobasidium botryosum (strain FD-172 SS1)</name>
    <dbReference type="NCBI Taxonomy" id="930990"/>
    <lineage>
        <taxon>Eukaryota</taxon>
        <taxon>Fungi</taxon>
        <taxon>Dikarya</taxon>
        <taxon>Basidiomycota</taxon>
        <taxon>Agaricomycotina</taxon>
        <taxon>Agaricomycetes</taxon>
        <taxon>Cantharellales</taxon>
        <taxon>Botryobasidiaceae</taxon>
        <taxon>Botryobasidium</taxon>
    </lineage>
</organism>
<dbReference type="GO" id="GO:0004525">
    <property type="term" value="F:ribonuclease III activity"/>
    <property type="evidence" value="ECO:0007669"/>
    <property type="project" value="InterPro"/>
</dbReference>
<accession>A0A067N0V7</accession>
<feature type="compositionally biased region" description="Polar residues" evidence="2">
    <location>
        <begin position="1"/>
        <end position="11"/>
    </location>
</feature>
<keyword evidence="5" id="KW-1185">Reference proteome</keyword>
<dbReference type="STRING" id="930990.A0A067N0V7"/>
<feature type="region of interest" description="Disordered" evidence="2">
    <location>
        <begin position="193"/>
        <end position="224"/>
    </location>
</feature>
<feature type="region of interest" description="Disordered" evidence="2">
    <location>
        <begin position="1"/>
        <end position="109"/>
    </location>
</feature>
<evidence type="ECO:0000256" key="1">
    <source>
        <dbReference type="ARBA" id="ARBA00022801"/>
    </source>
</evidence>
<dbReference type="PROSITE" id="PS00517">
    <property type="entry name" value="RNASE_3_1"/>
    <property type="match status" value="1"/>
</dbReference>
<gene>
    <name evidence="4" type="ORF">BOTBODRAFT_185858</name>
</gene>
<dbReference type="OrthoDB" id="416741at2759"/>
<evidence type="ECO:0000259" key="3">
    <source>
        <dbReference type="PROSITE" id="PS50142"/>
    </source>
</evidence>
<name>A0A067N0V7_BOTB1</name>
<sequence>MTNQAPTTSRSNGRKARTTWSSHSRPAGNVSAGPPTSRRPISQKTPTAKRQKTGKAPAQRPASGSGVGANNGPRRKTQTSSGGPSSPFSPSSPLADGIWRASPSERTASGNTTLFPVLVAPHDTNARAIYVFFRKETPSLPSALTIPADFVKCQPVEFTDRQIFLLGRFSIHAVLGPEATNAHPDVDYPFFVAPKRHHDSPATPTAESSSQTSQPASPTPHVVDISSRELRGISNIDARVKAAIGIFPAFVDHVEGVIAAKDANANVFMGTLNGGTLQSALTHHFANGDLRCNYERLEFLGDALLKLFWKTAIFATGAKAPPGINMYDQAASNATLARLGRECGVQKYVQKRRDTADCLRRLYLGRPVPAREEVDGKDLADAVEAGFGVAAESKDIDICVHAINCVGAGLPEIVYWDDITARLDREARKWPRARAALGHRAAMLEGVVGRPLDYPHLLLLLDRDQSLRTDLAQVGEGILSHATAQSLYDGYPEFSPHLLTQAKDAALSCQAVVALGVHIGAHRLIGDGPLQACFKEMEALETTARARLEQFGDGTTGLAYWKHAKALVLTIREAAAAIRAVLAAGLIAVDIHGLLDFYDQRLAPFFQTYLFDAQGIKMRMVDLGSNPAGSGH</sequence>
<dbReference type="PANTHER" id="PTHR14950">
    <property type="entry name" value="DICER-RELATED"/>
    <property type="match status" value="1"/>
</dbReference>
<dbReference type="CDD" id="cd00593">
    <property type="entry name" value="RIBOc"/>
    <property type="match status" value="1"/>
</dbReference>
<dbReference type="SUPFAM" id="SSF69065">
    <property type="entry name" value="RNase III domain-like"/>
    <property type="match status" value="1"/>
</dbReference>
<dbReference type="HOGENOM" id="CLU_432747_0_0_1"/>
<protein>
    <recommendedName>
        <fullName evidence="3">RNase III domain-containing protein</fullName>
    </recommendedName>
</protein>
<dbReference type="GO" id="GO:0006396">
    <property type="term" value="P:RNA processing"/>
    <property type="evidence" value="ECO:0007669"/>
    <property type="project" value="InterPro"/>
</dbReference>
<dbReference type="PROSITE" id="PS50142">
    <property type="entry name" value="RNASE_3_2"/>
    <property type="match status" value="1"/>
</dbReference>
<feature type="domain" description="RNase III" evidence="3">
    <location>
        <begin position="277"/>
        <end position="395"/>
    </location>
</feature>
<feature type="compositionally biased region" description="Low complexity" evidence="2">
    <location>
        <begin position="201"/>
        <end position="220"/>
    </location>
</feature>
<dbReference type="EMBL" id="KL198023">
    <property type="protein sequence ID" value="KDQ17777.1"/>
    <property type="molecule type" value="Genomic_DNA"/>
</dbReference>
<keyword evidence="1" id="KW-0378">Hydrolase</keyword>
<dbReference type="InterPro" id="IPR000999">
    <property type="entry name" value="RNase_III_dom"/>
</dbReference>
<proteinExistence type="predicted"/>
<dbReference type="SMART" id="SM00535">
    <property type="entry name" value="RIBOc"/>
    <property type="match status" value="1"/>
</dbReference>
<evidence type="ECO:0000313" key="5">
    <source>
        <dbReference type="Proteomes" id="UP000027195"/>
    </source>
</evidence>
<dbReference type="PANTHER" id="PTHR14950:SF37">
    <property type="entry name" value="ENDORIBONUCLEASE DICER"/>
    <property type="match status" value="1"/>
</dbReference>
<dbReference type="Gene3D" id="1.10.1520.10">
    <property type="entry name" value="Ribonuclease III domain"/>
    <property type="match status" value="1"/>
</dbReference>
<evidence type="ECO:0000313" key="4">
    <source>
        <dbReference type="EMBL" id="KDQ17777.1"/>
    </source>
</evidence>
<feature type="compositionally biased region" description="Low complexity" evidence="2">
    <location>
        <begin position="80"/>
        <end position="93"/>
    </location>
</feature>
<dbReference type="Proteomes" id="UP000027195">
    <property type="component" value="Unassembled WGS sequence"/>
</dbReference>
<evidence type="ECO:0000256" key="2">
    <source>
        <dbReference type="SAM" id="MobiDB-lite"/>
    </source>
</evidence>
<reference evidence="5" key="1">
    <citation type="journal article" date="2014" name="Proc. Natl. Acad. Sci. U.S.A.">
        <title>Extensive sampling of basidiomycete genomes demonstrates inadequacy of the white-rot/brown-rot paradigm for wood decay fungi.</title>
        <authorList>
            <person name="Riley R."/>
            <person name="Salamov A.A."/>
            <person name="Brown D.W."/>
            <person name="Nagy L.G."/>
            <person name="Floudas D."/>
            <person name="Held B.W."/>
            <person name="Levasseur A."/>
            <person name="Lombard V."/>
            <person name="Morin E."/>
            <person name="Otillar R."/>
            <person name="Lindquist E.A."/>
            <person name="Sun H."/>
            <person name="LaButti K.M."/>
            <person name="Schmutz J."/>
            <person name="Jabbour D."/>
            <person name="Luo H."/>
            <person name="Baker S.E."/>
            <person name="Pisabarro A.G."/>
            <person name="Walton J.D."/>
            <person name="Blanchette R.A."/>
            <person name="Henrissat B."/>
            <person name="Martin F."/>
            <person name="Cullen D."/>
            <person name="Hibbett D.S."/>
            <person name="Grigoriev I.V."/>
        </authorList>
    </citation>
    <scope>NUCLEOTIDE SEQUENCE [LARGE SCALE GENOMIC DNA]</scope>
    <source>
        <strain evidence="5">FD-172 SS1</strain>
    </source>
</reference>
<dbReference type="Pfam" id="PF00636">
    <property type="entry name" value="Ribonuclease_3"/>
    <property type="match status" value="1"/>
</dbReference>
<dbReference type="InterPro" id="IPR036389">
    <property type="entry name" value="RNase_III_sf"/>
</dbReference>